<dbReference type="EMBL" id="CAJOAY010000595">
    <property type="protein sequence ID" value="CAF3699160.1"/>
    <property type="molecule type" value="Genomic_DNA"/>
</dbReference>
<feature type="non-terminal residue" evidence="1">
    <location>
        <position position="1"/>
    </location>
</feature>
<protein>
    <submittedName>
        <fullName evidence="1">Uncharacterized protein</fullName>
    </submittedName>
</protein>
<sequence length="11" mass="1180">KNGSIYLGESI</sequence>
<accession>A0A818UZW6</accession>
<comment type="caution">
    <text evidence="1">The sequence shown here is derived from an EMBL/GenBank/DDBJ whole genome shotgun (WGS) entry which is preliminary data.</text>
</comment>
<evidence type="ECO:0000313" key="2">
    <source>
        <dbReference type="Proteomes" id="UP000663881"/>
    </source>
</evidence>
<dbReference type="Proteomes" id="UP000663881">
    <property type="component" value="Unassembled WGS sequence"/>
</dbReference>
<gene>
    <name evidence="1" type="ORF">OKA104_LOCUS12368</name>
</gene>
<reference evidence="1" key="1">
    <citation type="submission" date="2021-02" db="EMBL/GenBank/DDBJ databases">
        <authorList>
            <person name="Nowell W R."/>
        </authorList>
    </citation>
    <scope>NUCLEOTIDE SEQUENCE</scope>
</reference>
<proteinExistence type="predicted"/>
<organism evidence="1 2">
    <name type="scientific">Adineta steineri</name>
    <dbReference type="NCBI Taxonomy" id="433720"/>
    <lineage>
        <taxon>Eukaryota</taxon>
        <taxon>Metazoa</taxon>
        <taxon>Spiralia</taxon>
        <taxon>Gnathifera</taxon>
        <taxon>Rotifera</taxon>
        <taxon>Eurotatoria</taxon>
        <taxon>Bdelloidea</taxon>
        <taxon>Adinetida</taxon>
        <taxon>Adinetidae</taxon>
        <taxon>Adineta</taxon>
    </lineage>
</organism>
<name>A0A818UZW6_9BILA</name>
<evidence type="ECO:0000313" key="1">
    <source>
        <dbReference type="EMBL" id="CAF3699160.1"/>
    </source>
</evidence>